<comment type="caution">
    <text evidence="3">The sequence shown here is derived from an EMBL/GenBank/DDBJ whole genome shotgun (WGS) entry which is preliminary data.</text>
</comment>
<proteinExistence type="predicted"/>
<reference evidence="3" key="2">
    <citation type="journal article" date="2020" name="Front. Microbiol.">
        <title>Genetic Variants of the DSF Quorum Sensing System in Stenotrophomonas maltophilia Influence Virulence and Resistance Phenotypes Among Genotypically Diverse Clinical Isolates.</title>
        <authorList>
            <person name="Yero D."/>
            <person name="Huedo P."/>
            <person name="Conchillo-Sole O."/>
            <person name="Martinez-Servat S."/>
            <person name="Mamat U."/>
            <person name="Coves X."/>
            <person name="Llanas F."/>
            <person name="Roca I."/>
            <person name="Vila J."/>
            <person name="Schaible U.E."/>
            <person name="Daura X."/>
            <person name="Gibert I."/>
        </authorList>
    </citation>
    <scope>NUCLEOTIDE SEQUENCE</scope>
    <source>
        <strain evidence="3">OG156</strain>
    </source>
</reference>
<gene>
    <name evidence="3" type="ORF">D7Y33_05520</name>
</gene>
<dbReference type="RefSeq" id="WP_049429682.1">
    <property type="nucleotide sequence ID" value="NZ_CP154630.1"/>
</dbReference>
<name>A0A2J0SMY4_STEMA</name>
<dbReference type="SUPFAM" id="SSF53955">
    <property type="entry name" value="Lysozyme-like"/>
    <property type="match status" value="1"/>
</dbReference>
<dbReference type="CDD" id="cd16892">
    <property type="entry name" value="LT_VirB1-like"/>
    <property type="match status" value="1"/>
</dbReference>
<feature type="domain" description="Transglycosylase SLT" evidence="2">
    <location>
        <begin position="16"/>
        <end position="131"/>
    </location>
</feature>
<dbReference type="InterPro" id="IPR023346">
    <property type="entry name" value="Lysozyme-like_dom_sf"/>
</dbReference>
<dbReference type="Gene3D" id="1.10.530.10">
    <property type="match status" value="1"/>
</dbReference>
<feature type="region of interest" description="Disordered" evidence="1">
    <location>
        <begin position="237"/>
        <end position="266"/>
    </location>
</feature>
<accession>A0A2J0SMY4</accession>
<protein>
    <submittedName>
        <fullName evidence="3">Lytic transglycosylase domain-containing protein</fullName>
    </submittedName>
</protein>
<evidence type="ECO:0000313" key="3">
    <source>
        <dbReference type="EMBL" id="MBA0310479.1"/>
    </source>
</evidence>
<dbReference type="Pfam" id="PF01464">
    <property type="entry name" value="SLT"/>
    <property type="match status" value="1"/>
</dbReference>
<evidence type="ECO:0000256" key="1">
    <source>
        <dbReference type="SAM" id="MobiDB-lite"/>
    </source>
</evidence>
<sequence length="321" mass="34700">MLPGLEMMACPEMAVSMDVMQHVINVESSRNPYAIGVVGGALVRQPKALDEALATVRMLEEKGYNFSIGLAQVNRYNLGKYGLDSYEKAFQQCPNLQAGSRILADCYKRSGGDWGKSFSCYYSGNFETGFRHGYVQKIYDSIRRGQQVASNGVAPIDVVSRGERRVVRVEHHPQTVSPAQTRIVAQSSAPVYVPSNDPARAYTVYPSTGAMARSSLLNIADQAVSRVVLGSVDRMMQPQAQGGNDMPQQAPQQYQQPGAAQGGAAMPQQLPGMAAGANAPVMLRPWNERNAPAADTQNFYNAPAPRAPVQQIPAGDAAFVF</sequence>
<evidence type="ECO:0000259" key="2">
    <source>
        <dbReference type="Pfam" id="PF01464"/>
    </source>
</evidence>
<dbReference type="AlphaFoldDB" id="A0A2J0SMY4"/>
<feature type="compositionally biased region" description="Low complexity" evidence="1">
    <location>
        <begin position="247"/>
        <end position="266"/>
    </location>
</feature>
<dbReference type="Proteomes" id="UP000822271">
    <property type="component" value="Unassembled WGS sequence"/>
</dbReference>
<evidence type="ECO:0000313" key="4">
    <source>
        <dbReference type="Proteomes" id="UP000822271"/>
    </source>
</evidence>
<reference evidence="3" key="1">
    <citation type="submission" date="2018-09" db="EMBL/GenBank/DDBJ databases">
        <authorList>
            <person name="Groschel M."/>
            <person name="Kohl T."/>
            <person name="Conchillo-Sole O."/>
            <person name="Mamat U."/>
            <person name="Yero D."/>
            <person name="Niemann S."/>
            <person name="Daura X."/>
            <person name="Gibert I."/>
        </authorList>
    </citation>
    <scope>NUCLEOTIDE SEQUENCE</scope>
    <source>
        <strain evidence="3">OG156</strain>
    </source>
</reference>
<organism evidence="3 4">
    <name type="scientific">Stenotrophomonas maltophilia</name>
    <name type="common">Pseudomonas maltophilia</name>
    <name type="synonym">Xanthomonas maltophilia</name>
    <dbReference type="NCBI Taxonomy" id="40324"/>
    <lineage>
        <taxon>Bacteria</taxon>
        <taxon>Pseudomonadati</taxon>
        <taxon>Pseudomonadota</taxon>
        <taxon>Gammaproteobacteria</taxon>
        <taxon>Lysobacterales</taxon>
        <taxon>Lysobacteraceae</taxon>
        <taxon>Stenotrophomonas</taxon>
        <taxon>Stenotrophomonas maltophilia group</taxon>
    </lineage>
</organism>
<dbReference type="OrthoDB" id="8565485at2"/>
<dbReference type="EMBL" id="RAUE01000010">
    <property type="protein sequence ID" value="MBA0310479.1"/>
    <property type="molecule type" value="Genomic_DNA"/>
</dbReference>
<dbReference type="InterPro" id="IPR008258">
    <property type="entry name" value="Transglycosylase_SLT_dom_1"/>
</dbReference>